<sequence>MAPMSQVPGYRPSLSFAVHDKLYSYWRLPSSVRSSLQQTIPLFFSDVKGVVAVDWNSWLSFVDVNCQNFENSVNEIDKTWTLALYAEKFLALVSVQFDPDRHHSSWRRLCELTHFKALKSVAMMLTDDSGEFFMAFTIGVTILEKALYDLYDKKSNPVKSRKKNMILRDLLHSDTLADAVPEGLLHLLKVLFLPSGLNLRNLVWHGFMIPAEFPKCFGCLTLLLITVLFVFSDEVQARNTSETVRGKHAAELFRIGSFNGKFVTNTSKLSKEEDDRRQLYLAAVLRQEPPTVRDEIIRRWTSATFVPKGRSNLLRRAIDALVEQGDELWFLFAALPVLEHALRIQFLHVNQERAGLLDAYSLAQVDEYYSTLDGFGQRDKHQVLLHPGVLVQAENVANANGENSNDCYDSVANALYEQLPFASLSALLDLFMMSSGPNLRAKLCHGEANLTNLLRSSHVEALAPAKLSSATLLLFEAFVLLCESSIESSSVACAVMAIDVDKDSLPPAVRCQLQVFGETTTCSFHPFYQLYRALSAAHSVASAFAAFRAKWTDFDLYDVDGDETRQQSGLTQVQFAAIKTTDGLPFTLVEKSDRVTEFIAALCTKDKSTSELPAGKKKSFAHLIGQLNDELDTFSVQICHDFTRNDRPDLVKSCCSIFLTPAEIDSTALSLSGAVNLLEGSVKRNLLALSDQEGLGVAACMMEIIACCQRSLEMFRSRIEQFQQLVVTGKARTKHRRSLLTSIFFLPVFERMQMVSLSIVERHVLRLRDVAADMAACIHSQKKAIVTCPRVVQVEQVQCKLLQCITSFEGCTGSYEASQKSNEQAVHRALQFLNSKALKAAFPPLQ</sequence>
<evidence type="ECO:0000259" key="1">
    <source>
        <dbReference type="Pfam" id="PF13910"/>
    </source>
</evidence>
<dbReference type="InterPro" id="IPR025209">
    <property type="entry name" value="DUF4209"/>
</dbReference>
<proteinExistence type="predicted"/>
<gene>
    <name evidence="2" type="ORF">PM001_LOCUS22491</name>
</gene>
<evidence type="ECO:0000313" key="3">
    <source>
        <dbReference type="Proteomes" id="UP001162060"/>
    </source>
</evidence>
<dbReference type="PANTHER" id="PTHR31701:SF2">
    <property type="entry name" value="ENDOPLASMIC RETICULUM MEMBRANE-ASSOCIATED RNA DEGRADATION PROTEIN"/>
    <property type="match status" value="1"/>
</dbReference>
<organism evidence="2 3">
    <name type="scientific">Peronospora matthiolae</name>
    <dbReference type="NCBI Taxonomy" id="2874970"/>
    <lineage>
        <taxon>Eukaryota</taxon>
        <taxon>Sar</taxon>
        <taxon>Stramenopiles</taxon>
        <taxon>Oomycota</taxon>
        <taxon>Peronosporomycetes</taxon>
        <taxon>Peronosporales</taxon>
        <taxon>Peronosporaceae</taxon>
        <taxon>Peronospora</taxon>
    </lineage>
</organism>
<dbReference type="InterPro" id="IPR039635">
    <property type="entry name" value="ERMARD"/>
</dbReference>
<dbReference type="PANTHER" id="PTHR31701">
    <property type="entry name" value="ENDOPLASMIC RETICULUM MEMBRANE-ASSOCIATED RNA DEGRADATION PROTEIN"/>
    <property type="match status" value="1"/>
</dbReference>
<dbReference type="AlphaFoldDB" id="A0AAV1URU3"/>
<dbReference type="Proteomes" id="UP001162060">
    <property type="component" value="Unassembled WGS sequence"/>
</dbReference>
<name>A0AAV1URU3_9STRA</name>
<evidence type="ECO:0000313" key="2">
    <source>
        <dbReference type="EMBL" id="CAK7937341.1"/>
    </source>
</evidence>
<accession>A0AAV1URU3</accession>
<feature type="domain" description="DUF4209" evidence="1">
    <location>
        <begin position="144"/>
        <end position="225"/>
    </location>
</feature>
<dbReference type="EMBL" id="CAKLBY020000227">
    <property type="protein sequence ID" value="CAK7937341.1"/>
    <property type="molecule type" value="Genomic_DNA"/>
</dbReference>
<comment type="caution">
    <text evidence="2">The sequence shown here is derived from an EMBL/GenBank/DDBJ whole genome shotgun (WGS) entry which is preliminary data.</text>
</comment>
<dbReference type="Pfam" id="PF13910">
    <property type="entry name" value="DUF4209"/>
    <property type="match status" value="1"/>
</dbReference>
<reference evidence="2" key="1">
    <citation type="submission" date="2024-01" db="EMBL/GenBank/DDBJ databases">
        <authorList>
            <person name="Webb A."/>
        </authorList>
    </citation>
    <scope>NUCLEOTIDE SEQUENCE</scope>
    <source>
        <strain evidence="2">Pm1</strain>
    </source>
</reference>
<protein>
    <recommendedName>
        <fullName evidence="1">DUF4209 domain-containing protein</fullName>
    </recommendedName>
</protein>